<organism evidence="2 3">
    <name type="scientific">Toxoplasma gondii ARI</name>
    <dbReference type="NCBI Taxonomy" id="1074872"/>
    <lineage>
        <taxon>Eukaryota</taxon>
        <taxon>Sar</taxon>
        <taxon>Alveolata</taxon>
        <taxon>Apicomplexa</taxon>
        <taxon>Conoidasida</taxon>
        <taxon>Coccidia</taxon>
        <taxon>Eucoccidiorida</taxon>
        <taxon>Eimeriorina</taxon>
        <taxon>Sarcocystidae</taxon>
        <taxon>Toxoplasma</taxon>
    </lineage>
</organism>
<reference evidence="2 3" key="1">
    <citation type="journal article" date="2016" name="Nat. Commun.">
        <title>Local admixture of amplified and diversified secreted pathogenesis determinants shapes mosaic Toxoplasma gondii genomes.</title>
        <authorList>
            <person name="Lorenzi H."/>
            <person name="Khan A."/>
            <person name="Behnke M.S."/>
            <person name="Namasivayam S."/>
            <person name="Swapna L.S."/>
            <person name="Hadjithomas M."/>
            <person name="Karamycheva S."/>
            <person name="Pinney D."/>
            <person name="Brunk B.P."/>
            <person name="Ajioka J.W."/>
            <person name="Ajzenberg D."/>
            <person name="Boothroyd J.C."/>
            <person name="Boyle J.P."/>
            <person name="Darde M.L."/>
            <person name="Diaz-Miranda M.A."/>
            <person name="Dubey J.P."/>
            <person name="Fritz H.M."/>
            <person name="Gennari S.M."/>
            <person name="Gregory B.D."/>
            <person name="Kim K."/>
            <person name="Saeij J.P."/>
            <person name="Su C."/>
            <person name="White M.W."/>
            <person name="Zhu X.Q."/>
            <person name="Howe D.K."/>
            <person name="Rosenthal B.M."/>
            <person name="Grigg M.E."/>
            <person name="Parkinson J."/>
            <person name="Liu L."/>
            <person name="Kissinger J.C."/>
            <person name="Roos D.S."/>
            <person name="Sibley L.D."/>
        </authorList>
    </citation>
    <scope>NUCLEOTIDE SEQUENCE [LARGE SCALE GENOMIC DNA]</scope>
    <source>
        <strain evidence="2 3">ARI</strain>
    </source>
</reference>
<dbReference type="EMBL" id="AGQS02003662">
    <property type="protein sequence ID" value="KYF47409.1"/>
    <property type="molecule type" value="Genomic_DNA"/>
</dbReference>
<gene>
    <name evidence="2" type="ORF">TGARI_368550</name>
</gene>
<feature type="region of interest" description="Disordered" evidence="1">
    <location>
        <begin position="58"/>
        <end position="138"/>
    </location>
</feature>
<feature type="compositionally biased region" description="Polar residues" evidence="1">
    <location>
        <begin position="125"/>
        <end position="138"/>
    </location>
</feature>
<accession>A0A139Y7U9</accession>
<feature type="compositionally biased region" description="Low complexity" evidence="1">
    <location>
        <begin position="61"/>
        <end position="78"/>
    </location>
</feature>
<protein>
    <submittedName>
        <fullName evidence="2">Uncharacterized protein</fullName>
    </submittedName>
</protein>
<proteinExistence type="predicted"/>
<feature type="compositionally biased region" description="Basic and acidic residues" evidence="1">
    <location>
        <begin position="105"/>
        <end position="120"/>
    </location>
</feature>
<sequence length="138" mass="14474">MTKLSAKGEKRDELCLLWDAVQAEGAHNEQVRSLLGEIAVALTEANGELKDAAEVYRRKSVSPSAPSPVSWASASSASGTPEHEVSGGCERSGGTTRTAEAAQSSRRDSGGRRPEREDKVGAGQATCSEAESSQEQKA</sequence>
<name>A0A139Y7U9_TOXGO</name>
<evidence type="ECO:0000313" key="2">
    <source>
        <dbReference type="EMBL" id="KYF47409.1"/>
    </source>
</evidence>
<evidence type="ECO:0000256" key="1">
    <source>
        <dbReference type="SAM" id="MobiDB-lite"/>
    </source>
</evidence>
<feature type="compositionally biased region" description="Polar residues" evidence="1">
    <location>
        <begin position="93"/>
        <end position="104"/>
    </location>
</feature>
<dbReference type="Proteomes" id="UP000074247">
    <property type="component" value="Unassembled WGS sequence"/>
</dbReference>
<comment type="caution">
    <text evidence="2">The sequence shown here is derived from an EMBL/GenBank/DDBJ whole genome shotgun (WGS) entry which is preliminary data.</text>
</comment>
<evidence type="ECO:0000313" key="3">
    <source>
        <dbReference type="Proteomes" id="UP000074247"/>
    </source>
</evidence>
<dbReference type="VEuPathDB" id="ToxoDB:TGARI_368550"/>
<dbReference type="AlphaFoldDB" id="A0A139Y7U9"/>